<gene>
    <name evidence="1" type="ORF">S12H4_27385</name>
</gene>
<name>X1UXE6_9ZZZZ</name>
<dbReference type="EMBL" id="BARW01015630">
    <property type="protein sequence ID" value="GAI97024.1"/>
    <property type="molecule type" value="Genomic_DNA"/>
</dbReference>
<dbReference type="AlphaFoldDB" id="X1UXE6"/>
<evidence type="ECO:0000313" key="1">
    <source>
        <dbReference type="EMBL" id="GAI97024.1"/>
    </source>
</evidence>
<sequence>MSITAQQFENITASARKRLIARREARYDEFFRDVLLGETGEISISGENFHPADVLERMAEETFRIARSESDQRFCDDAIEIIIDEFPMPIALA</sequence>
<accession>X1UXE6</accession>
<reference evidence="1" key="1">
    <citation type="journal article" date="2014" name="Front. Microbiol.">
        <title>High frequency of phylogenetically diverse reductive dehalogenase-homologous genes in deep subseafloor sedimentary metagenomes.</title>
        <authorList>
            <person name="Kawai M."/>
            <person name="Futagami T."/>
            <person name="Toyoda A."/>
            <person name="Takaki Y."/>
            <person name="Nishi S."/>
            <person name="Hori S."/>
            <person name="Arai W."/>
            <person name="Tsubouchi T."/>
            <person name="Morono Y."/>
            <person name="Uchiyama I."/>
            <person name="Ito T."/>
            <person name="Fujiyama A."/>
            <person name="Inagaki F."/>
            <person name="Takami H."/>
        </authorList>
    </citation>
    <scope>NUCLEOTIDE SEQUENCE</scope>
    <source>
        <strain evidence="1">Expedition CK06-06</strain>
    </source>
</reference>
<protein>
    <submittedName>
        <fullName evidence="1">Uncharacterized protein</fullName>
    </submittedName>
</protein>
<proteinExistence type="predicted"/>
<organism evidence="1">
    <name type="scientific">marine sediment metagenome</name>
    <dbReference type="NCBI Taxonomy" id="412755"/>
    <lineage>
        <taxon>unclassified sequences</taxon>
        <taxon>metagenomes</taxon>
        <taxon>ecological metagenomes</taxon>
    </lineage>
</organism>
<feature type="non-terminal residue" evidence="1">
    <location>
        <position position="93"/>
    </location>
</feature>
<comment type="caution">
    <text evidence="1">The sequence shown here is derived from an EMBL/GenBank/DDBJ whole genome shotgun (WGS) entry which is preliminary data.</text>
</comment>